<gene>
    <name evidence="3" type="ORF">E0W60_31605</name>
</gene>
<dbReference type="CDD" id="cd02233">
    <property type="entry name" value="cupin_HNL-like"/>
    <property type="match status" value="1"/>
</dbReference>
<dbReference type="SUPFAM" id="SSF51182">
    <property type="entry name" value="RmlC-like cupins"/>
    <property type="match status" value="1"/>
</dbReference>
<protein>
    <submittedName>
        <fullName evidence="3">Cupin domain-containing protein</fullName>
    </submittedName>
</protein>
<sequence length="166" mass="17530">MPNLLKATLLVTAGQAAVACAADPQITTQANAVSQQIARAGSQASTVGPADYFTGRARIDPVWPADKNINASGSLVTFEPAARSAWHTHPAGQRLVMVSGVGLTQEWGKPVQEIRPGDVVWCPPGVKHWHGAAAATAMTHLAVTGTVDGKNVTWMEKVSDEQYHAR</sequence>
<name>A0A4P7LIC6_9BURK</name>
<dbReference type="InterPro" id="IPR014710">
    <property type="entry name" value="RmlC-like_jellyroll"/>
</dbReference>
<organism evidence="3 4">
    <name type="scientific">Cupriavidus oxalaticus</name>
    <dbReference type="NCBI Taxonomy" id="96344"/>
    <lineage>
        <taxon>Bacteria</taxon>
        <taxon>Pseudomonadati</taxon>
        <taxon>Pseudomonadota</taxon>
        <taxon>Betaproteobacteria</taxon>
        <taxon>Burkholderiales</taxon>
        <taxon>Burkholderiaceae</taxon>
        <taxon>Cupriavidus</taxon>
    </lineage>
</organism>
<evidence type="ECO:0000256" key="1">
    <source>
        <dbReference type="SAM" id="SignalP"/>
    </source>
</evidence>
<geneLocation type="plasmid" evidence="3">
    <name>unnamed1</name>
</geneLocation>
<feature type="domain" description="Cupin type-2" evidence="2">
    <location>
        <begin position="75"/>
        <end position="141"/>
    </location>
</feature>
<keyword evidence="1" id="KW-0732">Signal</keyword>
<dbReference type="Gene3D" id="2.60.120.10">
    <property type="entry name" value="Jelly Rolls"/>
    <property type="match status" value="1"/>
</dbReference>
<evidence type="ECO:0000313" key="4">
    <source>
        <dbReference type="Proteomes" id="UP000295294"/>
    </source>
</evidence>
<dbReference type="PROSITE" id="PS51257">
    <property type="entry name" value="PROKAR_LIPOPROTEIN"/>
    <property type="match status" value="1"/>
</dbReference>
<feature type="signal peptide" evidence="1">
    <location>
        <begin position="1"/>
        <end position="21"/>
    </location>
</feature>
<dbReference type="OrthoDB" id="9802489at2"/>
<dbReference type="PANTHER" id="PTHR43698">
    <property type="entry name" value="RIBD C-TERMINAL DOMAIN CONTAINING PROTEIN"/>
    <property type="match status" value="1"/>
</dbReference>
<reference evidence="3 4" key="1">
    <citation type="submission" date="2019-03" db="EMBL/GenBank/DDBJ databases">
        <title>Efficiently degradation of phenoxyalkanoic acid herbicides by Cupriavidus oxalaticus strain X32.</title>
        <authorList>
            <person name="Sheng X."/>
        </authorList>
    </citation>
    <scope>NUCLEOTIDE SEQUENCE [LARGE SCALE GENOMIC DNA]</scope>
    <source>
        <strain evidence="3 4">X32</strain>
        <plasmid evidence="3 4">unnamed1</plasmid>
    </source>
</reference>
<keyword evidence="3" id="KW-0614">Plasmid</keyword>
<feature type="chain" id="PRO_5020639143" evidence="1">
    <location>
        <begin position="22"/>
        <end position="166"/>
    </location>
</feature>
<dbReference type="InterPro" id="IPR047263">
    <property type="entry name" value="HNL-like_cupin"/>
</dbReference>
<dbReference type="InterPro" id="IPR013096">
    <property type="entry name" value="Cupin_2"/>
</dbReference>
<dbReference type="RefSeq" id="WP_135706794.1">
    <property type="nucleotide sequence ID" value="NZ_CP038636.1"/>
</dbReference>
<dbReference type="Pfam" id="PF07883">
    <property type="entry name" value="Cupin_2"/>
    <property type="match status" value="1"/>
</dbReference>
<dbReference type="KEGG" id="cox:E0W60_31605"/>
<proteinExistence type="predicted"/>
<dbReference type="PANTHER" id="PTHR43698:SF1">
    <property type="entry name" value="BLL4564 PROTEIN"/>
    <property type="match status" value="1"/>
</dbReference>
<dbReference type="InterPro" id="IPR011051">
    <property type="entry name" value="RmlC_Cupin_sf"/>
</dbReference>
<dbReference type="EMBL" id="CP038636">
    <property type="protein sequence ID" value="QBY55555.1"/>
    <property type="molecule type" value="Genomic_DNA"/>
</dbReference>
<accession>A0A4P7LIC6</accession>
<evidence type="ECO:0000259" key="2">
    <source>
        <dbReference type="Pfam" id="PF07883"/>
    </source>
</evidence>
<dbReference type="Proteomes" id="UP000295294">
    <property type="component" value="Plasmid unnamed1"/>
</dbReference>
<dbReference type="AlphaFoldDB" id="A0A4P7LIC6"/>
<evidence type="ECO:0000313" key="3">
    <source>
        <dbReference type="EMBL" id="QBY55555.1"/>
    </source>
</evidence>